<gene>
    <name evidence="5" type="ORF">MO867_09080</name>
</gene>
<dbReference type="PRINTS" id="PR00032">
    <property type="entry name" value="HTHARAC"/>
</dbReference>
<dbReference type="InterPro" id="IPR035965">
    <property type="entry name" value="PAS-like_dom_sf"/>
</dbReference>
<dbReference type="PROSITE" id="PS00041">
    <property type="entry name" value="HTH_ARAC_FAMILY_1"/>
    <property type="match status" value="1"/>
</dbReference>
<keyword evidence="1" id="KW-0805">Transcription regulation</keyword>
<dbReference type="PANTHER" id="PTHR43280:SF28">
    <property type="entry name" value="HTH-TYPE TRANSCRIPTIONAL ACTIVATOR RHAS"/>
    <property type="match status" value="1"/>
</dbReference>
<dbReference type="Pfam" id="PF08448">
    <property type="entry name" value="PAS_4"/>
    <property type="match status" value="1"/>
</dbReference>
<dbReference type="InterPro" id="IPR018060">
    <property type="entry name" value="HTH_AraC"/>
</dbReference>
<sequence length="243" mass="28077">MKYKSVLEQVSTQQIIAVFDLISDIIFWIKDESGYVVHCNREFIEHVGCRSLHQVIGRSDLDFSPSYLAKNYMRDDKRVLAGEMITDRLELNIGKSGELVWFTTSKRALKGPNGIVIGTYGVARDLKETVKTLSRMDKLNKPVEYIKNNYSQPITVEQLAEVASLSVSALERRFKKYLEKTPMQFVREVRLENSRRMLVETQSPVSEIAYRVGFTSHSYFSRHFKDMFGQLPASYRDEVQSQI</sequence>
<dbReference type="CDD" id="cd00130">
    <property type="entry name" value="PAS"/>
    <property type="match status" value="1"/>
</dbReference>
<dbReference type="PROSITE" id="PS01124">
    <property type="entry name" value="HTH_ARAC_FAMILY_2"/>
    <property type="match status" value="1"/>
</dbReference>
<evidence type="ECO:0000313" key="6">
    <source>
        <dbReference type="Proteomes" id="UP001139028"/>
    </source>
</evidence>
<dbReference type="InterPro" id="IPR020449">
    <property type="entry name" value="Tscrpt_reg_AraC-type_HTH"/>
</dbReference>
<evidence type="ECO:0000313" key="5">
    <source>
        <dbReference type="EMBL" id="MCO1334493.1"/>
    </source>
</evidence>
<dbReference type="SUPFAM" id="SSF46689">
    <property type="entry name" value="Homeodomain-like"/>
    <property type="match status" value="2"/>
</dbReference>
<reference evidence="5" key="1">
    <citation type="journal article" date="2022" name="Arch. Microbiol.">
        <title>Microbulbifer okhotskensis sp. nov., isolated from a deep bottom sediment of the Okhotsk Sea.</title>
        <authorList>
            <person name="Romanenko L."/>
            <person name="Kurilenko V."/>
            <person name="Otstavnykh N."/>
            <person name="Velansky P."/>
            <person name="Isaeva M."/>
            <person name="Mikhailov V."/>
        </authorList>
    </citation>
    <scope>NUCLEOTIDE SEQUENCE</scope>
    <source>
        <strain evidence="5">OS29</strain>
    </source>
</reference>
<proteinExistence type="predicted"/>
<evidence type="ECO:0000256" key="2">
    <source>
        <dbReference type="ARBA" id="ARBA00023125"/>
    </source>
</evidence>
<dbReference type="Gene3D" id="1.10.10.60">
    <property type="entry name" value="Homeodomain-like"/>
    <property type="match status" value="2"/>
</dbReference>
<keyword evidence="3" id="KW-0804">Transcription</keyword>
<accession>A0A9X2ERP7</accession>
<dbReference type="InterPro" id="IPR018062">
    <property type="entry name" value="HTH_AraC-typ_CS"/>
</dbReference>
<feature type="domain" description="HTH araC/xylS-type" evidence="4">
    <location>
        <begin position="140"/>
        <end position="238"/>
    </location>
</feature>
<keyword evidence="6" id="KW-1185">Reference proteome</keyword>
<comment type="caution">
    <text evidence="5">The sequence shown here is derived from an EMBL/GenBank/DDBJ whole genome shotgun (WGS) entry which is preliminary data.</text>
</comment>
<dbReference type="InterPro" id="IPR000014">
    <property type="entry name" value="PAS"/>
</dbReference>
<dbReference type="InterPro" id="IPR009057">
    <property type="entry name" value="Homeodomain-like_sf"/>
</dbReference>
<dbReference type="InterPro" id="IPR013656">
    <property type="entry name" value="PAS_4"/>
</dbReference>
<protein>
    <submittedName>
        <fullName evidence="5">Helix-turn-helix domain-containing protein</fullName>
    </submittedName>
</protein>
<dbReference type="Gene3D" id="3.30.450.20">
    <property type="entry name" value="PAS domain"/>
    <property type="match status" value="1"/>
</dbReference>
<dbReference type="Pfam" id="PF12833">
    <property type="entry name" value="HTH_18"/>
    <property type="match status" value="1"/>
</dbReference>
<dbReference type="GO" id="GO:0003700">
    <property type="term" value="F:DNA-binding transcription factor activity"/>
    <property type="evidence" value="ECO:0007669"/>
    <property type="project" value="InterPro"/>
</dbReference>
<dbReference type="NCBIfam" id="TIGR00229">
    <property type="entry name" value="sensory_box"/>
    <property type="match status" value="1"/>
</dbReference>
<evidence type="ECO:0000256" key="1">
    <source>
        <dbReference type="ARBA" id="ARBA00023015"/>
    </source>
</evidence>
<evidence type="ECO:0000259" key="4">
    <source>
        <dbReference type="PROSITE" id="PS01124"/>
    </source>
</evidence>
<dbReference type="GO" id="GO:0043565">
    <property type="term" value="F:sequence-specific DNA binding"/>
    <property type="evidence" value="ECO:0007669"/>
    <property type="project" value="InterPro"/>
</dbReference>
<name>A0A9X2ERP7_9GAMM</name>
<dbReference type="RefSeq" id="WP_252466048.1">
    <property type="nucleotide sequence ID" value="NZ_JALBWM010000029.1"/>
</dbReference>
<dbReference type="AlphaFoldDB" id="A0A9X2ERP7"/>
<dbReference type="SUPFAM" id="SSF55785">
    <property type="entry name" value="PYP-like sensor domain (PAS domain)"/>
    <property type="match status" value="1"/>
</dbReference>
<dbReference type="Proteomes" id="UP001139028">
    <property type="component" value="Unassembled WGS sequence"/>
</dbReference>
<keyword evidence="2" id="KW-0238">DNA-binding</keyword>
<dbReference type="PANTHER" id="PTHR43280">
    <property type="entry name" value="ARAC-FAMILY TRANSCRIPTIONAL REGULATOR"/>
    <property type="match status" value="1"/>
</dbReference>
<organism evidence="5 6">
    <name type="scientific">Microbulbifer okhotskensis</name>
    <dbReference type="NCBI Taxonomy" id="2926617"/>
    <lineage>
        <taxon>Bacteria</taxon>
        <taxon>Pseudomonadati</taxon>
        <taxon>Pseudomonadota</taxon>
        <taxon>Gammaproteobacteria</taxon>
        <taxon>Cellvibrionales</taxon>
        <taxon>Microbulbiferaceae</taxon>
        <taxon>Microbulbifer</taxon>
    </lineage>
</organism>
<evidence type="ECO:0000256" key="3">
    <source>
        <dbReference type="ARBA" id="ARBA00023163"/>
    </source>
</evidence>
<dbReference type="SMART" id="SM00342">
    <property type="entry name" value="HTH_ARAC"/>
    <property type="match status" value="1"/>
</dbReference>
<dbReference type="EMBL" id="JALBWM010000029">
    <property type="protein sequence ID" value="MCO1334493.1"/>
    <property type="molecule type" value="Genomic_DNA"/>
</dbReference>